<dbReference type="InterPro" id="IPR051053">
    <property type="entry name" value="ECH/Chromodomain_protein"/>
</dbReference>
<dbReference type="GO" id="GO:0004165">
    <property type="term" value="F:delta(3)-delta(2)-enoyl-CoA isomerase activity"/>
    <property type="evidence" value="ECO:0007669"/>
    <property type="project" value="UniProtKB-ARBA"/>
</dbReference>
<dbReference type="EMBL" id="RWJN01000236">
    <property type="protein sequence ID" value="TCD64432.1"/>
    <property type="molecule type" value="Genomic_DNA"/>
</dbReference>
<evidence type="ECO:0000256" key="3">
    <source>
        <dbReference type="ARBA" id="ARBA00023235"/>
    </source>
</evidence>
<comment type="caution">
    <text evidence="4">The sequence shown here is derived from an EMBL/GenBank/DDBJ whole genome shotgun (WGS) entry which is preliminary data.</text>
</comment>
<dbReference type="GO" id="GO:0005782">
    <property type="term" value="C:peroxisomal matrix"/>
    <property type="evidence" value="ECO:0007669"/>
    <property type="project" value="TreeGrafter"/>
</dbReference>
<evidence type="ECO:0000256" key="2">
    <source>
        <dbReference type="ARBA" id="ARBA00023140"/>
    </source>
</evidence>
<dbReference type="Pfam" id="PF00378">
    <property type="entry name" value="ECH_1"/>
    <property type="match status" value="1"/>
</dbReference>
<dbReference type="Proteomes" id="UP000292702">
    <property type="component" value="Unassembled WGS sequence"/>
</dbReference>
<evidence type="ECO:0000313" key="4">
    <source>
        <dbReference type="EMBL" id="TCD64432.1"/>
    </source>
</evidence>
<accession>A0A4R0RAK3</accession>
<feature type="non-terminal residue" evidence="4">
    <location>
        <position position="1"/>
    </location>
</feature>
<protein>
    <recommendedName>
        <fullName evidence="6">ClpP/crotonase</fullName>
    </recommendedName>
</protein>
<dbReference type="InterPro" id="IPR001753">
    <property type="entry name" value="Enoyl-CoA_hydra/iso"/>
</dbReference>
<name>A0A4R0RAK3_9APHY</name>
<reference evidence="4 5" key="1">
    <citation type="submission" date="2018-11" db="EMBL/GenBank/DDBJ databases">
        <title>Genome assembly of Steccherinum ochraceum LE-BIN_3174, the white-rot fungus of the Steccherinaceae family (The Residual Polyporoid clade, Polyporales, Basidiomycota).</title>
        <authorList>
            <person name="Fedorova T.V."/>
            <person name="Glazunova O.A."/>
            <person name="Landesman E.O."/>
            <person name="Moiseenko K.V."/>
            <person name="Psurtseva N.V."/>
            <person name="Savinova O.S."/>
            <person name="Shakhova N.V."/>
            <person name="Tyazhelova T.V."/>
            <person name="Vasina D.V."/>
        </authorList>
    </citation>
    <scope>NUCLEOTIDE SEQUENCE [LARGE SCALE GENOMIC DNA]</scope>
    <source>
        <strain evidence="4 5">LE-BIN_3174</strain>
    </source>
</reference>
<evidence type="ECO:0000313" key="5">
    <source>
        <dbReference type="Proteomes" id="UP000292702"/>
    </source>
</evidence>
<dbReference type="PANTHER" id="PTHR43684:SF1">
    <property type="entry name" value="ENOYL-COA DELTA ISOMERASE 2"/>
    <property type="match status" value="1"/>
</dbReference>
<evidence type="ECO:0000256" key="1">
    <source>
        <dbReference type="ARBA" id="ARBA00004275"/>
    </source>
</evidence>
<dbReference type="STRING" id="92696.A0A4R0RAK3"/>
<dbReference type="PANTHER" id="PTHR43684">
    <property type="match status" value="1"/>
</dbReference>
<proteinExistence type="predicted"/>
<organism evidence="4 5">
    <name type="scientific">Steccherinum ochraceum</name>
    <dbReference type="NCBI Taxonomy" id="92696"/>
    <lineage>
        <taxon>Eukaryota</taxon>
        <taxon>Fungi</taxon>
        <taxon>Dikarya</taxon>
        <taxon>Basidiomycota</taxon>
        <taxon>Agaricomycotina</taxon>
        <taxon>Agaricomycetes</taxon>
        <taxon>Polyporales</taxon>
        <taxon>Steccherinaceae</taxon>
        <taxon>Steccherinum</taxon>
    </lineage>
</organism>
<keyword evidence="5" id="KW-1185">Reference proteome</keyword>
<gene>
    <name evidence="4" type="ORF">EIP91_004077</name>
</gene>
<dbReference type="Gene3D" id="3.90.226.10">
    <property type="entry name" value="2-enoyl-CoA Hydratase, Chain A, domain 1"/>
    <property type="match status" value="1"/>
</dbReference>
<dbReference type="CDD" id="cd06558">
    <property type="entry name" value="crotonase-like"/>
    <property type="match status" value="1"/>
</dbReference>
<sequence>ELPEMSVCSYEVSDGIATITLDRPKSFNALTFADYDAFASALYEIDKREDVVVTVWQGACILLVLRMPIELILPVDAQLMDHGSARTDTSTAQTEGIITQRDFFATRIAKTNTACTHALSSHTKVLVAALNGPVMGELPQKRIAAGHFDFIYCMPKTFLCVGFPLLGVIAEAGSSTNFIARMGVARANEVLLFGKKLDSQALLECGFVNKIFPDQPAEAFHRTIRAHLQAELKDLVPDAILGSKKLLKIAAAERNNPDAVNLRESMAQAARFATGVPMARFAKIASKEIRHKL</sequence>
<dbReference type="GO" id="GO:0006635">
    <property type="term" value="P:fatty acid beta-oxidation"/>
    <property type="evidence" value="ECO:0007669"/>
    <property type="project" value="TreeGrafter"/>
</dbReference>
<keyword evidence="2" id="KW-0576">Peroxisome</keyword>
<keyword evidence="3" id="KW-0413">Isomerase</keyword>
<evidence type="ECO:0008006" key="6">
    <source>
        <dbReference type="Google" id="ProtNLM"/>
    </source>
</evidence>
<dbReference type="OrthoDB" id="448450at2759"/>
<dbReference type="AlphaFoldDB" id="A0A4R0RAK3"/>
<comment type="subcellular location">
    <subcellularLocation>
        <location evidence="1">Peroxisome</location>
    </subcellularLocation>
</comment>
<dbReference type="InterPro" id="IPR029045">
    <property type="entry name" value="ClpP/crotonase-like_dom_sf"/>
</dbReference>
<dbReference type="SUPFAM" id="SSF52096">
    <property type="entry name" value="ClpP/crotonase"/>
    <property type="match status" value="1"/>
</dbReference>